<evidence type="ECO:0000259" key="2">
    <source>
        <dbReference type="Pfam" id="PF10145"/>
    </source>
</evidence>
<proteinExistence type="predicted"/>
<evidence type="ECO:0000313" key="3">
    <source>
        <dbReference type="EMBL" id="MBB5040694.1"/>
    </source>
</evidence>
<feature type="domain" description="Phage tail tape measure protein" evidence="2">
    <location>
        <begin position="96"/>
        <end position="292"/>
    </location>
</feature>
<dbReference type="PANTHER" id="PTHR37813:SF1">
    <property type="entry name" value="FELS-2 PROPHAGE PROTEIN"/>
    <property type="match status" value="1"/>
</dbReference>
<reference evidence="3 4" key="1">
    <citation type="submission" date="2020-08" db="EMBL/GenBank/DDBJ databases">
        <title>Genomic Encyclopedia of Type Strains, Phase IV (KMG-IV): sequencing the most valuable type-strain genomes for metagenomic binning, comparative biology and taxonomic classification.</title>
        <authorList>
            <person name="Goeker M."/>
        </authorList>
    </citation>
    <scope>NUCLEOTIDE SEQUENCE [LARGE SCALE GENOMIC DNA]</scope>
    <source>
        <strain evidence="3 4">DSM 21319</strain>
    </source>
</reference>
<dbReference type="RefSeq" id="WP_184139709.1">
    <property type="nucleotide sequence ID" value="NZ_JACHIK010000001.1"/>
</dbReference>
<dbReference type="EMBL" id="JACHIK010000001">
    <property type="protein sequence ID" value="MBB5040694.1"/>
    <property type="molecule type" value="Genomic_DNA"/>
</dbReference>
<dbReference type="Pfam" id="PF10145">
    <property type="entry name" value="PhageMin_Tail"/>
    <property type="match status" value="1"/>
</dbReference>
<dbReference type="AlphaFoldDB" id="A0A7W7YR46"/>
<comment type="caution">
    <text evidence="3">The sequence shown here is derived from an EMBL/GenBank/DDBJ whole genome shotgun (WGS) entry which is preliminary data.</text>
</comment>
<evidence type="ECO:0000313" key="4">
    <source>
        <dbReference type="Proteomes" id="UP000535406"/>
    </source>
</evidence>
<keyword evidence="1" id="KW-1188">Viral release from host cell</keyword>
<protein>
    <submittedName>
        <fullName evidence="3">TP901 family phage tail tape measure protein</fullName>
    </submittedName>
</protein>
<dbReference type="InterPro" id="IPR010090">
    <property type="entry name" value="Phage_tape_meas"/>
</dbReference>
<evidence type="ECO:0000256" key="1">
    <source>
        <dbReference type="ARBA" id="ARBA00022612"/>
    </source>
</evidence>
<dbReference type="Proteomes" id="UP000535406">
    <property type="component" value="Unassembled WGS sequence"/>
</dbReference>
<dbReference type="PANTHER" id="PTHR37813">
    <property type="entry name" value="FELS-2 PROPHAGE PROTEIN"/>
    <property type="match status" value="1"/>
</dbReference>
<dbReference type="NCBIfam" id="TIGR01760">
    <property type="entry name" value="tape_meas_TP901"/>
    <property type="match status" value="1"/>
</dbReference>
<keyword evidence="4" id="KW-1185">Reference proteome</keyword>
<name>A0A7W7YR46_9HYPH</name>
<accession>A0A7W7YR46</accession>
<sequence>MVVLKSSLILSLIDNVSGRAGRINKALDGITRQSSSLAGMTSRLAAFGGAYLGVTQGWSRTYSAAADAQAQLSEIGIKAELSQAQLGVMQKRLADMSPRVNQFTSDLRAGVDTMLTMGLGVDQAMGSIEAIGKTSTATGASMTDLSGASVSAMQNLNVLSDQIPRMLDGMTSAGNAGAFEMRDMAQYFPQLTASAKSLGIEGVDGILDMAAALQIARRGAGDASSAANNMSNFLGKIMSPEVMKRFKGFGIDVTKELKKAHKQGISPIEHFIRLVDEKTKGGQADLLGQLFGDKQVLDFVRPMLSDFKDYIRIREDAEKASGTVADAYARRMNDANQKVKSFKVSIENLGESIGANLLGPVSEVADNLSHVFNTLDSRFTIFDELKSRLGGLASGLGLGDGTDVFKSIRDLIFGAEDASAAADKYGRLFGQFQEYGRSIRKFGEDVRDNPIVKFFADLSPYYWEALKWSIGFLAVAGAIRKLASAMMLLSGASTILSAVRGIGGVAAALGLGGGSAAVAGSRGAGASVAGAAAKKGGQFLARWLSGEGISDLVGSGRKSTQLTAFEKIGQLTGRFGSKLGWLGRGAGRLLGTPSMVAEATFRALDAVSHGTMESATRGNPDLLPALDRANAMWRGVAFEGGMHRAGLGAGPQPVTIDASSIAAMTQPSGVQQVQVMNHERPNITVHAPVTISNIASPQDAVEAAASRLGQAAKSALESTFSGGGGF</sequence>
<gene>
    <name evidence="3" type="ORF">HNQ66_000072</name>
</gene>
<organism evidence="3 4">
    <name type="scientific">Shinella fusca</name>
    <dbReference type="NCBI Taxonomy" id="544480"/>
    <lineage>
        <taxon>Bacteria</taxon>
        <taxon>Pseudomonadati</taxon>
        <taxon>Pseudomonadota</taxon>
        <taxon>Alphaproteobacteria</taxon>
        <taxon>Hyphomicrobiales</taxon>
        <taxon>Rhizobiaceae</taxon>
        <taxon>Shinella</taxon>
    </lineage>
</organism>